<evidence type="ECO:0000256" key="7">
    <source>
        <dbReference type="ARBA" id="ARBA00022723"/>
    </source>
</evidence>
<dbReference type="UniPathway" id="UPA00143"/>
<dbReference type="CDD" id="cd16461">
    <property type="entry name" value="RING-H2_EL5-like"/>
    <property type="match status" value="1"/>
</dbReference>
<evidence type="ECO:0000256" key="4">
    <source>
        <dbReference type="ARBA" id="ARBA00012483"/>
    </source>
</evidence>
<comment type="caution">
    <text evidence="17">The sequence shown here is derived from an EMBL/GenBank/DDBJ whole genome shotgun (WGS) entry which is preliminary data.</text>
</comment>
<evidence type="ECO:0000256" key="6">
    <source>
        <dbReference type="ARBA" id="ARBA00022692"/>
    </source>
</evidence>
<feature type="domain" description="RING-type" evidence="16">
    <location>
        <begin position="173"/>
        <end position="215"/>
    </location>
</feature>
<organism evidence="17 18">
    <name type="scientific">Colocasia esculenta</name>
    <name type="common">Wild taro</name>
    <name type="synonym">Arum esculentum</name>
    <dbReference type="NCBI Taxonomy" id="4460"/>
    <lineage>
        <taxon>Eukaryota</taxon>
        <taxon>Viridiplantae</taxon>
        <taxon>Streptophyta</taxon>
        <taxon>Embryophyta</taxon>
        <taxon>Tracheophyta</taxon>
        <taxon>Spermatophyta</taxon>
        <taxon>Magnoliopsida</taxon>
        <taxon>Liliopsida</taxon>
        <taxon>Araceae</taxon>
        <taxon>Aroideae</taxon>
        <taxon>Colocasieae</taxon>
        <taxon>Colocasia</taxon>
    </lineage>
</organism>
<reference evidence="17" key="1">
    <citation type="submission" date="2017-07" db="EMBL/GenBank/DDBJ databases">
        <title>Taro Niue Genome Assembly and Annotation.</title>
        <authorList>
            <person name="Atibalentja N."/>
            <person name="Keating K."/>
            <person name="Fields C.J."/>
        </authorList>
    </citation>
    <scope>NUCLEOTIDE SEQUENCE</scope>
    <source>
        <strain evidence="17">Niue_2</strain>
        <tissue evidence="17">Leaf</tissue>
    </source>
</reference>
<evidence type="ECO:0000259" key="16">
    <source>
        <dbReference type="PROSITE" id="PS50089"/>
    </source>
</evidence>
<dbReference type="InterPro" id="IPR001841">
    <property type="entry name" value="Znf_RING"/>
</dbReference>
<dbReference type="GO" id="GO:0061630">
    <property type="term" value="F:ubiquitin protein ligase activity"/>
    <property type="evidence" value="ECO:0007669"/>
    <property type="project" value="UniProtKB-EC"/>
</dbReference>
<evidence type="ECO:0000256" key="11">
    <source>
        <dbReference type="ARBA" id="ARBA00022989"/>
    </source>
</evidence>
<dbReference type="PROSITE" id="PS50089">
    <property type="entry name" value="ZF_RING_2"/>
    <property type="match status" value="1"/>
</dbReference>
<feature type="compositionally biased region" description="Low complexity" evidence="14">
    <location>
        <begin position="247"/>
        <end position="261"/>
    </location>
</feature>
<dbReference type="GO" id="GO:0016020">
    <property type="term" value="C:membrane"/>
    <property type="evidence" value="ECO:0007669"/>
    <property type="project" value="UniProtKB-SubCell"/>
</dbReference>
<keyword evidence="5" id="KW-0808">Transferase</keyword>
<dbReference type="PANTHER" id="PTHR46913:SF19">
    <property type="entry name" value="RING-TYPE E3 UBIQUITIN TRANSFERASE"/>
    <property type="match status" value="1"/>
</dbReference>
<evidence type="ECO:0000313" key="18">
    <source>
        <dbReference type="Proteomes" id="UP000652761"/>
    </source>
</evidence>
<name>A0A843TX13_COLES</name>
<evidence type="ECO:0000256" key="14">
    <source>
        <dbReference type="SAM" id="MobiDB-lite"/>
    </source>
</evidence>
<dbReference type="SMR" id="A0A843TX13"/>
<keyword evidence="18" id="KW-1185">Reference proteome</keyword>
<comment type="pathway">
    <text evidence="3">Protein modification; protein ubiquitination.</text>
</comment>
<dbReference type="SMART" id="SM00184">
    <property type="entry name" value="RING"/>
    <property type="match status" value="1"/>
</dbReference>
<evidence type="ECO:0000256" key="13">
    <source>
        <dbReference type="PROSITE-ProRule" id="PRU00175"/>
    </source>
</evidence>
<evidence type="ECO:0000256" key="8">
    <source>
        <dbReference type="ARBA" id="ARBA00022771"/>
    </source>
</evidence>
<dbReference type="EMBL" id="NMUH01000191">
    <property type="protein sequence ID" value="MQL74090.1"/>
    <property type="molecule type" value="Genomic_DNA"/>
</dbReference>
<dbReference type="GO" id="GO:0008270">
    <property type="term" value="F:zinc ion binding"/>
    <property type="evidence" value="ECO:0007669"/>
    <property type="project" value="UniProtKB-KW"/>
</dbReference>
<feature type="region of interest" description="Disordered" evidence="14">
    <location>
        <begin position="247"/>
        <end position="343"/>
    </location>
</feature>
<dbReference type="PANTHER" id="PTHR46913">
    <property type="entry name" value="RING-H2 FINGER PROTEIN ATL16"/>
    <property type="match status" value="1"/>
</dbReference>
<evidence type="ECO:0000256" key="9">
    <source>
        <dbReference type="ARBA" id="ARBA00022786"/>
    </source>
</evidence>
<keyword evidence="7" id="KW-0479">Metal-binding</keyword>
<dbReference type="Proteomes" id="UP000652761">
    <property type="component" value="Unassembled WGS sequence"/>
</dbReference>
<dbReference type="SUPFAM" id="SSF57850">
    <property type="entry name" value="RING/U-box"/>
    <property type="match status" value="1"/>
</dbReference>
<evidence type="ECO:0000256" key="12">
    <source>
        <dbReference type="ARBA" id="ARBA00023136"/>
    </source>
</evidence>
<evidence type="ECO:0000256" key="1">
    <source>
        <dbReference type="ARBA" id="ARBA00000900"/>
    </source>
</evidence>
<accession>A0A843TX13</accession>
<dbReference type="AlphaFoldDB" id="A0A843TX13"/>
<evidence type="ECO:0000313" key="17">
    <source>
        <dbReference type="EMBL" id="MQL74090.1"/>
    </source>
</evidence>
<dbReference type="Gene3D" id="3.30.40.10">
    <property type="entry name" value="Zinc/RING finger domain, C3HC4 (zinc finger)"/>
    <property type="match status" value="1"/>
</dbReference>
<dbReference type="OrthoDB" id="9984778at2759"/>
<comment type="subcellular location">
    <subcellularLocation>
        <location evidence="2">Membrane</location>
        <topology evidence="2">Single-pass membrane protein</topology>
    </subcellularLocation>
</comment>
<dbReference type="Pfam" id="PF13639">
    <property type="entry name" value="zf-RING_2"/>
    <property type="match status" value="1"/>
</dbReference>
<keyword evidence="11 15" id="KW-1133">Transmembrane helix</keyword>
<dbReference type="EC" id="2.3.2.27" evidence="4"/>
<dbReference type="InterPro" id="IPR044600">
    <property type="entry name" value="ATL1/ATL16-like"/>
</dbReference>
<feature type="region of interest" description="Disordered" evidence="14">
    <location>
        <begin position="368"/>
        <end position="396"/>
    </location>
</feature>
<evidence type="ECO:0000256" key="15">
    <source>
        <dbReference type="SAM" id="Phobius"/>
    </source>
</evidence>
<dbReference type="InterPro" id="IPR013083">
    <property type="entry name" value="Znf_RING/FYVE/PHD"/>
</dbReference>
<dbReference type="SMART" id="SM01197">
    <property type="entry name" value="FANCL_C"/>
    <property type="match status" value="1"/>
</dbReference>
<protein>
    <recommendedName>
        <fullName evidence="4">RING-type E3 ubiquitin transferase</fullName>
        <ecNumber evidence="4">2.3.2.27</ecNumber>
    </recommendedName>
</protein>
<evidence type="ECO:0000256" key="10">
    <source>
        <dbReference type="ARBA" id="ARBA00022833"/>
    </source>
</evidence>
<keyword evidence="10" id="KW-0862">Zinc</keyword>
<feature type="transmembrane region" description="Helical" evidence="15">
    <location>
        <begin position="70"/>
        <end position="94"/>
    </location>
</feature>
<evidence type="ECO:0000256" key="2">
    <source>
        <dbReference type="ARBA" id="ARBA00004167"/>
    </source>
</evidence>
<keyword evidence="9" id="KW-0833">Ubl conjugation pathway</keyword>
<sequence length="431" mass="45712">MALGRRILLEEECGETQSCSPSFAPPSPPVPNLPPPAEFPEPAPSSPPPLPSSPPTKIQISNKNHFVTQVVIVVISVLAVCLLLLALYAFYRCWSSSRRRRRRRAVALAAAWGPPQPPADAEGDLLREDLLMAGEEPYHVWYIRTVGLDQTVIGAITVCEYKKGEGLVEDTDCAVCLGEFGDGEPLRLLPKCSHAFHVPCIDTWLRSHVNCPLCRAPVLAPPPARAPIPPSPPLPSPAVEGNNLASDVAAAAAAQQSSRQATEGEDSAGVGDSLRRIAPEDGSEDGGNSAQGGFGVDRPAAGASFSSEESETWMSIDLGDGGLGDETAPDATAPEEGDRDRELQPVRRSISMDSPAMAGLLLRMRLAGNSRDGRRKPSVDASTNKKAGNGENHCKGASLHDAPLEMERCMSGGRFSLSRFSGRGRGAILPL</sequence>
<feature type="compositionally biased region" description="Pro residues" evidence="14">
    <location>
        <begin position="23"/>
        <end position="54"/>
    </location>
</feature>
<dbReference type="GO" id="GO:0016567">
    <property type="term" value="P:protein ubiquitination"/>
    <property type="evidence" value="ECO:0007669"/>
    <property type="project" value="UniProtKB-UniPathway"/>
</dbReference>
<keyword evidence="6 15" id="KW-0812">Transmembrane</keyword>
<comment type="catalytic activity">
    <reaction evidence="1">
        <text>S-ubiquitinyl-[E2 ubiquitin-conjugating enzyme]-L-cysteine + [acceptor protein]-L-lysine = [E2 ubiquitin-conjugating enzyme]-L-cysteine + N(6)-ubiquitinyl-[acceptor protein]-L-lysine.</text>
        <dbReference type="EC" id="2.3.2.27"/>
    </reaction>
</comment>
<dbReference type="FunFam" id="3.30.40.10:FF:000233">
    <property type="entry name" value="RING-H2 finger protein ATL54"/>
    <property type="match status" value="1"/>
</dbReference>
<gene>
    <name evidence="17" type="ORF">Taro_006439</name>
</gene>
<evidence type="ECO:0000256" key="3">
    <source>
        <dbReference type="ARBA" id="ARBA00004906"/>
    </source>
</evidence>
<evidence type="ECO:0000256" key="5">
    <source>
        <dbReference type="ARBA" id="ARBA00022679"/>
    </source>
</evidence>
<keyword evidence="12 15" id="KW-0472">Membrane</keyword>
<keyword evidence="8 13" id="KW-0863">Zinc-finger</keyword>
<proteinExistence type="predicted"/>
<feature type="region of interest" description="Disordered" evidence="14">
    <location>
        <begin position="15"/>
        <end position="56"/>
    </location>
</feature>